<protein>
    <submittedName>
        <fullName evidence="1">Uncharacterized protein</fullName>
    </submittedName>
</protein>
<accession>A0A699WZT7</accession>
<dbReference type="EMBL" id="BKCJ011785419">
    <property type="protein sequence ID" value="GFD52709.1"/>
    <property type="molecule type" value="Genomic_DNA"/>
</dbReference>
<sequence length="62" mass="6738">QLVSIPTWCARFITDTALTLAQTASEVAFGHTSASSWKVAVSSSWPRYKQLSRRPLEAGLAS</sequence>
<evidence type="ECO:0000313" key="1">
    <source>
        <dbReference type="EMBL" id="GFD52709.1"/>
    </source>
</evidence>
<proteinExistence type="predicted"/>
<organism evidence="1">
    <name type="scientific">Tanacetum cinerariifolium</name>
    <name type="common">Dalmatian daisy</name>
    <name type="synonym">Chrysanthemum cinerariifolium</name>
    <dbReference type="NCBI Taxonomy" id="118510"/>
    <lineage>
        <taxon>Eukaryota</taxon>
        <taxon>Viridiplantae</taxon>
        <taxon>Streptophyta</taxon>
        <taxon>Embryophyta</taxon>
        <taxon>Tracheophyta</taxon>
        <taxon>Spermatophyta</taxon>
        <taxon>Magnoliopsida</taxon>
        <taxon>eudicotyledons</taxon>
        <taxon>Gunneridae</taxon>
        <taxon>Pentapetalae</taxon>
        <taxon>asterids</taxon>
        <taxon>campanulids</taxon>
        <taxon>Asterales</taxon>
        <taxon>Asteraceae</taxon>
        <taxon>Asteroideae</taxon>
        <taxon>Anthemideae</taxon>
        <taxon>Anthemidinae</taxon>
        <taxon>Tanacetum</taxon>
    </lineage>
</organism>
<name>A0A699WZT7_TANCI</name>
<feature type="non-terminal residue" evidence="1">
    <location>
        <position position="1"/>
    </location>
</feature>
<gene>
    <name evidence="1" type="ORF">Tci_924678</name>
</gene>
<comment type="caution">
    <text evidence="1">The sequence shown here is derived from an EMBL/GenBank/DDBJ whole genome shotgun (WGS) entry which is preliminary data.</text>
</comment>
<reference evidence="1" key="1">
    <citation type="journal article" date="2019" name="Sci. Rep.">
        <title>Draft genome of Tanacetum cinerariifolium, the natural source of mosquito coil.</title>
        <authorList>
            <person name="Yamashiro T."/>
            <person name="Shiraishi A."/>
            <person name="Satake H."/>
            <person name="Nakayama K."/>
        </authorList>
    </citation>
    <scope>NUCLEOTIDE SEQUENCE</scope>
</reference>
<dbReference type="AlphaFoldDB" id="A0A699WZT7"/>